<accession>A0A917WMA7</accession>
<evidence type="ECO:0000256" key="3">
    <source>
        <dbReference type="ARBA" id="ARBA00022618"/>
    </source>
</evidence>
<evidence type="ECO:0000313" key="7">
    <source>
        <dbReference type="EMBL" id="GGM14018.1"/>
    </source>
</evidence>
<evidence type="ECO:0000256" key="6">
    <source>
        <dbReference type="ARBA" id="ARBA00023306"/>
    </source>
</evidence>
<comment type="caution">
    <text evidence="7">The sequence shown here is derived from an EMBL/GenBank/DDBJ whole genome shotgun (WGS) entry which is preliminary data.</text>
</comment>
<gene>
    <name evidence="7" type="ORF">GCM10011594_37400</name>
</gene>
<reference evidence="7" key="1">
    <citation type="journal article" date="2014" name="Int. J. Syst. Evol. Microbiol.">
        <title>Complete genome sequence of Corynebacterium casei LMG S-19264T (=DSM 44701T), isolated from a smear-ripened cheese.</title>
        <authorList>
            <consortium name="US DOE Joint Genome Institute (JGI-PGF)"/>
            <person name="Walter F."/>
            <person name="Albersmeier A."/>
            <person name="Kalinowski J."/>
            <person name="Ruckert C."/>
        </authorList>
    </citation>
    <scope>NUCLEOTIDE SEQUENCE</scope>
    <source>
        <strain evidence="7">CGMCC 4.7308</strain>
    </source>
</reference>
<dbReference type="GO" id="GO:0030435">
    <property type="term" value="P:sporulation resulting in formation of a cellular spore"/>
    <property type="evidence" value="ECO:0007669"/>
    <property type="project" value="UniProtKB-KW"/>
</dbReference>
<protein>
    <recommendedName>
        <fullName evidence="9">SsgA family sporulation/cell division regulator</fullName>
    </recommendedName>
</protein>
<keyword evidence="3" id="KW-0132">Cell division</keyword>
<evidence type="ECO:0000313" key="8">
    <source>
        <dbReference type="Proteomes" id="UP000655208"/>
    </source>
</evidence>
<name>A0A917WMA7_9ACTN</name>
<dbReference type="GO" id="GO:0030428">
    <property type="term" value="C:cell septum"/>
    <property type="evidence" value="ECO:0007669"/>
    <property type="project" value="UniProtKB-SubCell"/>
</dbReference>
<proteinExistence type="inferred from homology"/>
<comment type="subcellular location">
    <subcellularLocation>
        <location evidence="1">Cell septum</location>
    </subcellularLocation>
</comment>
<dbReference type="AlphaFoldDB" id="A0A917WMA7"/>
<evidence type="ECO:0000256" key="2">
    <source>
        <dbReference type="ARBA" id="ARBA00009323"/>
    </source>
</evidence>
<sequence>MTPQPVTAQRHRTVVATTVMTLVTDGGDVPVDADLQFHTRDPFAVRMVFSIPGAAGVEWVFGRQLLVDGVDRPAGTGDVQLFPCEDVVILELDSPAGRARLLADRSAMTAFVRDTLDAVELGAEDVYFDIDREIDRLLAESLPGTALS</sequence>
<dbReference type="Proteomes" id="UP000655208">
    <property type="component" value="Unassembled WGS sequence"/>
</dbReference>
<evidence type="ECO:0000256" key="4">
    <source>
        <dbReference type="ARBA" id="ARBA00022969"/>
    </source>
</evidence>
<evidence type="ECO:0000256" key="1">
    <source>
        <dbReference type="ARBA" id="ARBA00004431"/>
    </source>
</evidence>
<comment type="similarity">
    <text evidence="2">Belongs to the SsgA family.</text>
</comment>
<dbReference type="InterPro" id="IPR006776">
    <property type="entry name" value="SsgB"/>
</dbReference>
<keyword evidence="8" id="KW-1185">Reference proteome</keyword>
<organism evidence="7 8">
    <name type="scientific">Nakamurella endophytica</name>
    <dbReference type="NCBI Taxonomy" id="1748367"/>
    <lineage>
        <taxon>Bacteria</taxon>
        <taxon>Bacillati</taxon>
        <taxon>Actinomycetota</taxon>
        <taxon>Actinomycetes</taxon>
        <taxon>Nakamurellales</taxon>
        <taxon>Nakamurellaceae</taxon>
        <taxon>Nakamurella</taxon>
    </lineage>
</organism>
<reference evidence="7" key="2">
    <citation type="submission" date="2020-09" db="EMBL/GenBank/DDBJ databases">
        <authorList>
            <person name="Sun Q."/>
            <person name="Zhou Y."/>
        </authorList>
    </citation>
    <scope>NUCLEOTIDE SEQUENCE</scope>
    <source>
        <strain evidence="7">CGMCC 4.7308</strain>
    </source>
</reference>
<keyword evidence="4" id="KW-0749">Sporulation</keyword>
<evidence type="ECO:0008006" key="9">
    <source>
        <dbReference type="Google" id="ProtNLM"/>
    </source>
</evidence>
<keyword evidence="6" id="KW-0131">Cell cycle</keyword>
<dbReference type="Pfam" id="PF04686">
    <property type="entry name" value="SsgA"/>
    <property type="match status" value="1"/>
</dbReference>
<dbReference type="Gene3D" id="2.30.31.20">
    <property type="entry name" value="Sporulation-specific cell division protein SsgB"/>
    <property type="match status" value="1"/>
</dbReference>
<dbReference type="InterPro" id="IPR038658">
    <property type="entry name" value="SsgB_sf"/>
</dbReference>
<keyword evidence="5" id="KW-0717">Septation</keyword>
<dbReference type="GO" id="GO:0000917">
    <property type="term" value="P:division septum assembly"/>
    <property type="evidence" value="ECO:0007669"/>
    <property type="project" value="UniProtKB-KW"/>
</dbReference>
<evidence type="ECO:0000256" key="5">
    <source>
        <dbReference type="ARBA" id="ARBA00023210"/>
    </source>
</evidence>
<dbReference type="RefSeq" id="WP_188944226.1">
    <property type="nucleotide sequence ID" value="NZ_BMNA01000012.1"/>
</dbReference>
<dbReference type="EMBL" id="BMNA01000012">
    <property type="protein sequence ID" value="GGM14018.1"/>
    <property type="molecule type" value="Genomic_DNA"/>
</dbReference>